<dbReference type="SUPFAM" id="SSF141673">
    <property type="entry name" value="MOSC N-terminal domain-like"/>
    <property type="match status" value="1"/>
</dbReference>
<protein>
    <recommendedName>
        <fullName evidence="1">MOSC domain-containing protein</fullName>
    </recommendedName>
</protein>
<feature type="domain" description="MOSC" evidence="1">
    <location>
        <begin position="130"/>
        <end position="289"/>
    </location>
</feature>
<dbReference type="Proteomes" id="UP001142055">
    <property type="component" value="Chromosome 3"/>
</dbReference>
<evidence type="ECO:0000259" key="1">
    <source>
        <dbReference type="PROSITE" id="PS51340"/>
    </source>
</evidence>
<organism evidence="2 3">
    <name type="scientific">Blomia tropicalis</name>
    <name type="common">Mite</name>
    <dbReference type="NCBI Taxonomy" id="40697"/>
    <lineage>
        <taxon>Eukaryota</taxon>
        <taxon>Metazoa</taxon>
        <taxon>Ecdysozoa</taxon>
        <taxon>Arthropoda</taxon>
        <taxon>Chelicerata</taxon>
        <taxon>Arachnida</taxon>
        <taxon>Acari</taxon>
        <taxon>Acariformes</taxon>
        <taxon>Sarcoptiformes</taxon>
        <taxon>Astigmata</taxon>
        <taxon>Glycyphagoidea</taxon>
        <taxon>Echimyopodidae</taxon>
        <taxon>Blomia</taxon>
    </lineage>
</organism>
<dbReference type="AlphaFoldDB" id="A0A9Q0M3Y2"/>
<reference evidence="2" key="1">
    <citation type="submission" date="2022-12" db="EMBL/GenBank/DDBJ databases">
        <title>Genome assemblies of Blomia tropicalis.</title>
        <authorList>
            <person name="Cui Y."/>
        </authorList>
    </citation>
    <scope>NUCLEOTIDE SEQUENCE</scope>
    <source>
        <tissue evidence="2">Adult mites</tissue>
    </source>
</reference>
<proteinExistence type="predicted"/>
<dbReference type="PROSITE" id="PS51340">
    <property type="entry name" value="MOSC"/>
    <property type="match status" value="1"/>
</dbReference>
<dbReference type="GO" id="GO:0030151">
    <property type="term" value="F:molybdenum ion binding"/>
    <property type="evidence" value="ECO:0007669"/>
    <property type="project" value="InterPro"/>
</dbReference>
<dbReference type="Pfam" id="PF03473">
    <property type="entry name" value="MOSC"/>
    <property type="match status" value="1"/>
</dbReference>
<dbReference type="InterPro" id="IPR005303">
    <property type="entry name" value="MOCOS_middle"/>
</dbReference>
<comment type="caution">
    <text evidence="2">The sequence shown here is derived from an EMBL/GenBank/DDBJ whole genome shotgun (WGS) entry which is preliminary data.</text>
</comment>
<dbReference type="InterPro" id="IPR011037">
    <property type="entry name" value="Pyrv_Knase-like_insert_dom_sf"/>
</dbReference>
<sequence length="289" mass="33296">MNKKSGILKLIIYPIKSLPGIEVDEIDVTRSGMQCGEFHDRSYILLNEHKNMITQRMKPKLALIRISIHDNELWLDAPSLETLKIPCDLDTSGNEVFEFSVWGQETKGVDCGDSVNQWFTRFLGAQTKLVKFDSNMPYRGTGFQNDNQLYNDENYPIVYQDGSPTLLINQSSIDDLNKRLDRSSQVTYRNFRPNILIRSKSAFDEDVWKEIQLGEIRLDNVKPCDRCTLTTVNPDKGVKHPNMEPLRTLKSYRIIEETKHLYKDAPLFGVNLVAQNFGTIKLNDEMLIF</sequence>
<gene>
    <name evidence="2" type="ORF">RDWZM_009654</name>
</gene>
<dbReference type="OMA" id="WRWVRIG"/>
<dbReference type="GO" id="GO:0003824">
    <property type="term" value="F:catalytic activity"/>
    <property type="evidence" value="ECO:0007669"/>
    <property type="project" value="InterPro"/>
</dbReference>
<dbReference type="PANTHER" id="PTHR14237">
    <property type="entry name" value="MOLYBDOPTERIN COFACTOR SULFURASE MOSC"/>
    <property type="match status" value="1"/>
</dbReference>
<evidence type="ECO:0000313" key="3">
    <source>
        <dbReference type="Proteomes" id="UP001142055"/>
    </source>
</evidence>
<dbReference type="SUPFAM" id="SSF50800">
    <property type="entry name" value="PK beta-barrel domain-like"/>
    <property type="match status" value="1"/>
</dbReference>
<dbReference type="GO" id="GO:0030170">
    <property type="term" value="F:pyridoxal phosphate binding"/>
    <property type="evidence" value="ECO:0007669"/>
    <property type="project" value="InterPro"/>
</dbReference>
<evidence type="ECO:0000313" key="2">
    <source>
        <dbReference type="EMBL" id="KAJ6218497.1"/>
    </source>
</evidence>
<dbReference type="Pfam" id="PF03476">
    <property type="entry name" value="MOSC_N"/>
    <property type="match status" value="1"/>
</dbReference>
<dbReference type="EMBL" id="JAPWDV010000003">
    <property type="protein sequence ID" value="KAJ6218497.1"/>
    <property type="molecule type" value="Genomic_DNA"/>
</dbReference>
<name>A0A9Q0M3Y2_BLOTA</name>
<accession>A0A9Q0M3Y2</accession>
<keyword evidence="3" id="KW-1185">Reference proteome</keyword>
<dbReference type="PANTHER" id="PTHR14237:SF19">
    <property type="entry name" value="MITOCHONDRIAL AMIDOXIME REDUCING COMPONENT 1"/>
    <property type="match status" value="1"/>
</dbReference>
<dbReference type="InterPro" id="IPR005302">
    <property type="entry name" value="MoCF_Sase_C"/>
</dbReference>